<protein>
    <submittedName>
        <fullName evidence="2">Uncharacterized protein</fullName>
    </submittedName>
</protein>
<name>A0AAE0YJ03_9GAST</name>
<feature type="compositionally biased region" description="Basic and acidic residues" evidence="1">
    <location>
        <begin position="1"/>
        <end position="20"/>
    </location>
</feature>
<feature type="region of interest" description="Disordered" evidence="1">
    <location>
        <begin position="1"/>
        <end position="28"/>
    </location>
</feature>
<dbReference type="EMBL" id="JAWDGP010006142">
    <property type="protein sequence ID" value="KAK3746484.1"/>
    <property type="molecule type" value="Genomic_DNA"/>
</dbReference>
<organism evidence="2 3">
    <name type="scientific">Elysia crispata</name>
    <name type="common">lettuce slug</name>
    <dbReference type="NCBI Taxonomy" id="231223"/>
    <lineage>
        <taxon>Eukaryota</taxon>
        <taxon>Metazoa</taxon>
        <taxon>Spiralia</taxon>
        <taxon>Lophotrochozoa</taxon>
        <taxon>Mollusca</taxon>
        <taxon>Gastropoda</taxon>
        <taxon>Heterobranchia</taxon>
        <taxon>Euthyneura</taxon>
        <taxon>Panpulmonata</taxon>
        <taxon>Sacoglossa</taxon>
        <taxon>Placobranchoidea</taxon>
        <taxon>Plakobranchidae</taxon>
        <taxon>Elysia</taxon>
    </lineage>
</organism>
<evidence type="ECO:0000313" key="2">
    <source>
        <dbReference type="EMBL" id="KAK3746484.1"/>
    </source>
</evidence>
<dbReference type="AlphaFoldDB" id="A0AAE0YJ03"/>
<gene>
    <name evidence="2" type="ORF">RRG08_017492</name>
</gene>
<keyword evidence="3" id="KW-1185">Reference proteome</keyword>
<proteinExistence type="predicted"/>
<evidence type="ECO:0000313" key="3">
    <source>
        <dbReference type="Proteomes" id="UP001283361"/>
    </source>
</evidence>
<evidence type="ECO:0000256" key="1">
    <source>
        <dbReference type="SAM" id="MobiDB-lite"/>
    </source>
</evidence>
<accession>A0AAE0YJ03</accession>
<dbReference type="Proteomes" id="UP001283361">
    <property type="component" value="Unassembled WGS sequence"/>
</dbReference>
<reference evidence="2" key="1">
    <citation type="journal article" date="2023" name="G3 (Bethesda)">
        <title>A reference genome for the long-term kleptoplast-retaining sea slug Elysia crispata morphotype clarki.</title>
        <authorList>
            <person name="Eastman K.E."/>
            <person name="Pendleton A.L."/>
            <person name="Shaikh M.A."/>
            <person name="Suttiyut T."/>
            <person name="Ogas R."/>
            <person name="Tomko P."/>
            <person name="Gavelis G."/>
            <person name="Widhalm J.R."/>
            <person name="Wisecaver J.H."/>
        </authorList>
    </citation>
    <scope>NUCLEOTIDE SEQUENCE</scope>
    <source>
        <strain evidence="2">ECLA1</strain>
    </source>
</reference>
<comment type="caution">
    <text evidence="2">The sequence shown here is derived from an EMBL/GenBank/DDBJ whole genome shotgun (WGS) entry which is preliminary data.</text>
</comment>
<sequence length="236" mass="26917">MINVRGEGDKNRNNNRREPTEEVSQPRGRGVRCCSASYCAVPDAKADCRITRSVAARELNKNIQFYRSYCSPQLETPDAARHVKRFVVKLLTDSTDIDWMSQYFSPPRDINTIRHRHTTSQMNILTCQANTRRNASGWPEEAETGLSEINAPSPQCHPKQTAWPGPMYALLQYLPRPENTSPSVRDARQDRVTDCHLDERDRAVENTSPSVREARQDRVTDCNLMSETGLWKTPGR</sequence>